<gene>
    <name evidence="2" type="ORF">A0H81_08200</name>
</gene>
<dbReference type="EMBL" id="LUGG01000010">
    <property type="protein sequence ID" value="OBZ71770.1"/>
    <property type="molecule type" value="Genomic_DNA"/>
</dbReference>
<dbReference type="STRING" id="5627.A0A1C7M4C0"/>
<name>A0A1C7M4C0_GRIFR</name>
<dbReference type="AlphaFoldDB" id="A0A1C7M4C0"/>
<evidence type="ECO:0000256" key="1">
    <source>
        <dbReference type="SAM" id="MobiDB-lite"/>
    </source>
</evidence>
<feature type="compositionally biased region" description="Low complexity" evidence="1">
    <location>
        <begin position="138"/>
        <end position="151"/>
    </location>
</feature>
<sequence length="187" mass="19996">MDDDEFVGEEDEGGIKFTFTPPPSFYEDTSAPDVPSMPVPTNSSVSESAGEAEDNSSFMFPQLHSPQRAPGYSSIPRFTPPKPSSLPVHVFSTSTPVKIPLYCAHFHPAATGTAGSPFKTPTPPGSNKVASFIPQPRRIASPASARPSAIPVMNSTSRLPSSTLTNLDMSSLQSPLLRSSHEEPYYA</sequence>
<evidence type="ECO:0000313" key="2">
    <source>
        <dbReference type="EMBL" id="OBZ71770.1"/>
    </source>
</evidence>
<proteinExistence type="predicted"/>
<evidence type="ECO:0000313" key="3">
    <source>
        <dbReference type="Proteomes" id="UP000092993"/>
    </source>
</evidence>
<accession>A0A1C7M4C0</accession>
<protein>
    <submittedName>
        <fullName evidence="2">Uncharacterized protein</fullName>
    </submittedName>
</protein>
<feature type="compositionally biased region" description="Polar residues" evidence="1">
    <location>
        <begin position="153"/>
        <end position="177"/>
    </location>
</feature>
<keyword evidence="3" id="KW-1185">Reference proteome</keyword>
<reference evidence="2 3" key="1">
    <citation type="submission" date="2016-03" db="EMBL/GenBank/DDBJ databases">
        <title>Whole genome sequencing of Grifola frondosa 9006-11.</title>
        <authorList>
            <person name="Min B."/>
            <person name="Park H."/>
            <person name="Kim J.-G."/>
            <person name="Cho H."/>
            <person name="Oh Y.-L."/>
            <person name="Kong W.-S."/>
            <person name="Choi I.-G."/>
        </authorList>
    </citation>
    <scope>NUCLEOTIDE SEQUENCE [LARGE SCALE GENOMIC DNA]</scope>
    <source>
        <strain evidence="2 3">9006-11</strain>
    </source>
</reference>
<organism evidence="2 3">
    <name type="scientific">Grifola frondosa</name>
    <name type="common">Maitake</name>
    <name type="synonym">Polyporus frondosus</name>
    <dbReference type="NCBI Taxonomy" id="5627"/>
    <lineage>
        <taxon>Eukaryota</taxon>
        <taxon>Fungi</taxon>
        <taxon>Dikarya</taxon>
        <taxon>Basidiomycota</taxon>
        <taxon>Agaricomycotina</taxon>
        <taxon>Agaricomycetes</taxon>
        <taxon>Polyporales</taxon>
        <taxon>Grifolaceae</taxon>
        <taxon>Grifola</taxon>
    </lineage>
</organism>
<dbReference type="Proteomes" id="UP000092993">
    <property type="component" value="Unassembled WGS sequence"/>
</dbReference>
<comment type="caution">
    <text evidence="2">The sequence shown here is derived from an EMBL/GenBank/DDBJ whole genome shotgun (WGS) entry which is preliminary data.</text>
</comment>
<feature type="region of interest" description="Disordered" evidence="1">
    <location>
        <begin position="138"/>
        <end position="187"/>
    </location>
</feature>
<feature type="compositionally biased region" description="Acidic residues" evidence="1">
    <location>
        <begin position="1"/>
        <end position="12"/>
    </location>
</feature>
<feature type="region of interest" description="Disordered" evidence="1">
    <location>
        <begin position="112"/>
        <end position="131"/>
    </location>
</feature>
<feature type="region of interest" description="Disordered" evidence="1">
    <location>
        <begin position="1"/>
        <end position="78"/>
    </location>
</feature>